<dbReference type="InterPro" id="IPR014720">
    <property type="entry name" value="dsRBD_dom"/>
</dbReference>
<organism evidence="4 5">
    <name type="scientific">Ranatra chinensis</name>
    <dbReference type="NCBI Taxonomy" id="642074"/>
    <lineage>
        <taxon>Eukaryota</taxon>
        <taxon>Metazoa</taxon>
        <taxon>Ecdysozoa</taxon>
        <taxon>Arthropoda</taxon>
        <taxon>Hexapoda</taxon>
        <taxon>Insecta</taxon>
        <taxon>Pterygota</taxon>
        <taxon>Neoptera</taxon>
        <taxon>Paraneoptera</taxon>
        <taxon>Hemiptera</taxon>
        <taxon>Heteroptera</taxon>
        <taxon>Panheteroptera</taxon>
        <taxon>Nepomorpha</taxon>
        <taxon>Nepidae</taxon>
        <taxon>Ranatrinae</taxon>
        <taxon>Ranatra</taxon>
    </lineage>
</organism>
<evidence type="ECO:0000313" key="5">
    <source>
        <dbReference type="Proteomes" id="UP001558652"/>
    </source>
</evidence>
<gene>
    <name evidence="4" type="ORF">AAG570_009552</name>
</gene>
<dbReference type="CDD" id="cd19864">
    <property type="entry name" value="DSRM_PRKRA-like_rpt3"/>
    <property type="match status" value="1"/>
</dbReference>
<dbReference type="SMART" id="SM00358">
    <property type="entry name" value="DSRM"/>
    <property type="match status" value="2"/>
</dbReference>
<dbReference type="PANTHER" id="PTHR46205:SF3">
    <property type="entry name" value="LOQUACIOUS, ISOFORM B"/>
    <property type="match status" value="1"/>
</dbReference>
<feature type="domain" description="DRBM" evidence="3">
    <location>
        <begin position="149"/>
        <end position="217"/>
    </location>
</feature>
<dbReference type="PROSITE" id="PS50137">
    <property type="entry name" value="DS_RBD"/>
    <property type="match status" value="2"/>
</dbReference>
<accession>A0ABD0YQ04</accession>
<reference evidence="4 5" key="1">
    <citation type="submission" date="2024-07" db="EMBL/GenBank/DDBJ databases">
        <title>Chromosome-level genome assembly of the water stick insect Ranatra chinensis (Heteroptera: Nepidae).</title>
        <authorList>
            <person name="Liu X."/>
        </authorList>
    </citation>
    <scope>NUCLEOTIDE SEQUENCE [LARGE SCALE GENOMIC DNA]</scope>
    <source>
        <strain evidence="4">Cailab_2021Rc</strain>
        <tissue evidence="4">Muscle</tissue>
    </source>
</reference>
<dbReference type="Gene3D" id="3.30.160.20">
    <property type="match status" value="2"/>
</dbReference>
<evidence type="ECO:0000256" key="1">
    <source>
        <dbReference type="ARBA" id="ARBA00022884"/>
    </source>
</evidence>
<keyword evidence="1 2" id="KW-0694">RNA-binding</keyword>
<keyword evidence="5" id="KW-1185">Reference proteome</keyword>
<dbReference type="Pfam" id="PF00035">
    <property type="entry name" value="dsrm"/>
    <property type="match status" value="1"/>
</dbReference>
<feature type="domain" description="DRBM" evidence="3">
    <location>
        <begin position="4"/>
        <end position="72"/>
    </location>
</feature>
<dbReference type="AlphaFoldDB" id="A0ABD0YQ04"/>
<dbReference type="GO" id="GO:0003723">
    <property type="term" value="F:RNA binding"/>
    <property type="evidence" value="ECO:0007669"/>
    <property type="project" value="UniProtKB-UniRule"/>
</dbReference>
<evidence type="ECO:0000256" key="2">
    <source>
        <dbReference type="PROSITE-ProRule" id="PRU00266"/>
    </source>
</evidence>
<dbReference type="InterPro" id="IPR051247">
    <property type="entry name" value="RLC_Component"/>
</dbReference>
<dbReference type="Proteomes" id="UP001558652">
    <property type="component" value="Unassembled WGS sequence"/>
</dbReference>
<evidence type="ECO:0000259" key="3">
    <source>
        <dbReference type="PROSITE" id="PS50137"/>
    </source>
</evidence>
<sequence>MTGNPIGLLQELCMSRRWPPPAYETEFEEGLPHERQFTIACIVFRHKEIGTGKSKKLAKRLAAHRMWLRLKDLPYENNSLHLGLDDEDEIAQRLSQIAAEFGQLKSDKMTTLPSSHSLKVSQFHKNLKSSYGPKLTELQNVLLRDIDSTFVKFLEEIASEQQFEVTYVDIEELSITGKYQCLVQLSSLPVVVCHGSGNSSKEAQTAAAHNALQYLKIMTKN</sequence>
<dbReference type="FunFam" id="3.30.160.20:FF:000007">
    <property type="entry name" value="Double-stranded RNA-binding protein Staufen homolog 1"/>
    <property type="match status" value="1"/>
</dbReference>
<protein>
    <recommendedName>
        <fullName evidence="3">DRBM domain-containing protein</fullName>
    </recommendedName>
</protein>
<dbReference type="EMBL" id="JBFDAA010000004">
    <property type="protein sequence ID" value="KAL1137856.1"/>
    <property type="molecule type" value="Genomic_DNA"/>
</dbReference>
<dbReference type="CDD" id="cd19863">
    <property type="entry name" value="DSRM_PRKRA-like_rpt2"/>
    <property type="match status" value="1"/>
</dbReference>
<dbReference type="GO" id="GO:0010468">
    <property type="term" value="P:regulation of gene expression"/>
    <property type="evidence" value="ECO:0007669"/>
    <property type="project" value="UniProtKB-ARBA"/>
</dbReference>
<dbReference type="PANTHER" id="PTHR46205">
    <property type="entry name" value="LOQUACIOUS, ISOFORM B"/>
    <property type="match status" value="1"/>
</dbReference>
<comment type="caution">
    <text evidence="4">The sequence shown here is derived from an EMBL/GenBank/DDBJ whole genome shotgun (WGS) entry which is preliminary data.</text>
</comment>
<dbReference type="SUPFAM" id="SSF54768">
    <property type="entry name" value="dsRNA-binding domain-like"/>
    <property type="match status" value="2"/>
</dbReference>
<name>A0ABD0YQ04_9HEMI</name>
<proteinExistence type="predicted"/>
<evidence type="ECO:0000313" key="4">
    <source>
        <dbReference type="EMBL" id="KAL1137856.1"/>
    </source>
</evidence>